<proteinExistence type="predicted"/>
<accession>A0A879R2B0</accession>
<keyword evidence="2" id="KW-1185">Reference proteome</keyword>
<dbReference type="SUPFAM" id="SSF69349">
    <property type="entry name" value="Phage fibre proteins"/>
    <property type="match status" value="1"/>
</dbReference>
<reference evidence="1" key="1">
    <citation type="submission" date="2020-09" db="EMBL/GenBank/DDBJ databases">
        <authorList>
            <person name="Zhang D."/>
            <person name="Hatherill J.R."/>
            <person name="Ramirez J.F."/>
            <person name="Edinger B."/>
            <person name="Balarin R."/>
            <person name="Sullivan A."/>
            <person name="Humpal K.M."/>
            <person name="Guseva A."/>
            <person name="Butela K.A."/>
            <person name="Garlena R.A."/>
            <person name="Russell D.A."/>
            <person name="Pope W.H."/>
            <person name="Jacobs-Sera D."/>
            <person name="Hatfull G.F."/>
        </authorList>
    </citation>
    <scope>NUCLEOTIDE SEQUENCE</scope>
</reference>
<dbReference type="Proteomes" id="UP000664915">
    <property type="component" value="Segment"/>
</dbReference>
<evidence type="ECO:0000313" key="2">
    <source>
        <dbReference type="Proteomes" id="UP000664915"/>
    </source>
</evidence>
<dbReference type="GeneID" id="77946214"/>
<dbReference type="KEGG" id="vg:77946214"/>
<protein>
    <submittedName>
        <fullName evidence="1">Uncharacterized protein</fullName>
    </submittedName>
</protein>
<evidence type="ECO:0000313" key="1">
    <source>
        <dbReference type="EMBL" id="QPX48009.1"/>
    </source>
</evidence>
<sequence length="191" mass="20316">MAERNKNVFKRQLISFNPNFRIDTANPQMGLSGTDVYKIYGVTDTGDNQSSISLSSGGLFSIYNDQTIQISGGAKNPEGREDVVIIGNNGNVSISANGMVRLYATNIMIEAEEDIHFKAGRNITMKSGAGRIMIDGQRVDIKGTSGNIPSLLGLDFTSKIFSGSFVGADFITNAVGGIVGNVVNTVIDSVL</sequence>
<dbReference type="EMBL" id="MW015081">
    <property type="protein sequence ID" value="QPX48009.1"/>
    <property type="molecule type" value="Genomic_DNA"/>
</dbReference>
<name>A0A879R2B0_9CAUD</name>
<dbReference type="RefSeq" id="YP_010670019.1">
    <property type="nucleotide sequence ID" value="NC_070963.1"/>
</dbReference>
<organism evidence="1 2">
    <name type="scientific">Synechococcus phage S-SRM01</name>
    <dbReference type="NCBI Taxonomy" id="2781608"/>
    <lineage>
        <taxon>Viruses</taxon>
        <taxon>Duplodnaviria</taxon>
        <taxon>Heunggongvirae</taxon>
        <taxon>Uroviricota</taxon>
        <taxon>Caudoviricetes</taxon>
        <taxon>Pantevenvirales</taxon>
        <taxon>Kyanoviridae</taxon>
        <taxon>Serangoonvirus</taxon>
        <taxon>Serangoonvirus essarone</taxon>
    </lineage>
</organism>